<dbReference type="Proteomes" id="UP000261764">
    <property type="component" value="Chromosome I"/>
</dbReference>
<reference evidence="24 25" key="1">
    <citation type="journal article" date="2015" name="Clin. Infect. Dis.">
        <title>Genomic Investigations unmask Mycoplasma amphoriforme, a new respiratory pathogen.</title>
        <authorList>
            <person name="Gillespie S.H."/>
            <person name="Ling C.L."/>
            <person name="Oravcova K."/>
            <person name="Pinheiro M."/>
            <person name="Wells L."/>
            <person name="Bryant J.M."/>
            <person name="McHugh T.D."/>
            <person name="Bebear C."/>
            <person name="Webster D."/>
            <person name="Harris S.R."/>
            <person name="Seth-Smith H.M."/>
            <person name="Thomson N.R."/>
        </authorList>
    </citation>
    <scope>NUCLEOTIDE SEQUENCE [LARGE SCALE GENOMIC DNA]</scope>
    <source>
        <strain evidence="24 25">A39</strain>
    </source>
</reference>
<keyword evidence="15 17" id="KW-0460">Magnesium</keyword>
<comment type="cofactor">
    <cofactor evidence="2 17 20">
        <name>Mg(2+)</name>
        <dbReference type="ChEBI" id="CHEBI:18420"/>
    </cofactor>
</comment>
<dbReference type="InterPro" id="IPR036618">
    <property type="entry name" value="PtsI_HPr-bd_sf"/>
</dbReference>
<dbReference type="InterPro" id="IPR050499">
    <property type="entry name" value="PEP-utilizing_PTS_enzyme"/>
</dbReference>
<dbReference type="EMBL" id="HG937516">
    <property type="protein sequence ID" value="CDN40798.1"/>
    <property type="molecule type" value="Genomic_DNA"/>
</dbReference>
<evidence type="ECO:0000256" key="1">
    <source>
        <dbReference type="ARBA" id="ARBA00000683"/>
    </source>
</evidence>
<dbReference type="InterPro" id="IPR040442">
    <property type="entry name" value="Pyrv_kinase-like_dom_sf"/>
</dbReference>
<feature type="domain" description="PEP-utilising enzyme C-terminal" evidence="22">
    <location>
        <begin position="260"/>
        <end position="542"/>
    </location>
</feature>
<evidence type="ECO:0000256" key="4">
    <source>
        <dbReference type="ARBA" id="ARBA00004496"/>
    </source>
</evidence>
<evidence type="ECO:0000256" key="2">
    <source>
        <dbReference type="ARBA" id="ARBA00001946"/>
    </source>
</evidence>
<evidence type="ECO:0000259" key="23">
    <source>
        <dbReference type="Pfam" id="PF05524"/>
    </source>
</evidence>
<feature type="domain" description="PEP-utilising enzyme mobile" evidence="21">
    <location>
        <begin position="155"/>
        <end position="227"/>
    </location>
</feature>
<protein>
    <recommendedName>
        <fullName evidence="7 17">Phosphoenolpyruvate-protein phosphotransferase</fullName>
        <ecNumber evidence="6 17">2.7.3.9</ecNumber>
    </recommendedName>
    <alternativeName>
        <fullName evidence="16 17">Phosphotransferase system, enzyme I</fullName>
    </alternativeName>
</protein>
<dbReference type="InterPro" id="IPR008279">
    <property type="entry name" value="PEP-util_enz_mobile_dom"/>
</dbReference>
<keyword evidence="8 17" id="KW-0813">Transport</keyword>
<evidence type="ECO:0000313" key="24">
    <source>
        <dbReference type="EMBL" id="CDN40798.1"/>
    </source>
</evidence>
<dbReference type="SUPFAM" id="SSF47831">
    <property type="entry name" value="Enzyme I of the PEP:sugar phosphotransferase system HPr-binding (sub)domain"/>
    <property type="match status" value="1"/>
</dbReference>
<dbReference type="InterPro" id="IPR006318">
    <property type="entry name" value="PTS_EI-like"/>
</dbReference>
<dbReference type="InterPro" id="IPR036637">
    <property type="entry name" value="Phosphohistidine_dom_sf"/>
</dbReference>
<dbReference type="Pfam" id="PF05524">
    <property type="entry name" value="PEP-utilisers_N"/>
    <property type="match status" value="1"/>
</dbReference>
<gene>
    <name evidence="24" type="ORF">MAMA39_06810</name>
</gene>
<feature type="active site" description="Proton donor" evidence="18">
    <location>
        <position position="503"/>
    </location>
</feature>
<evidence type="ECO:0000256" key="6">
    <source>
        <dbReference type="ARBA" id="ARBA00012232"/>
    </source>
</evidence>
<feature type="binding site" evidence="20">
    <location>
        <position position="456"/>
    </location>
    <ligand>
        <name>Mg(2+)</name>
        <dbReference type="ChEBI" id="CHEBI:18420"/>
    </ligand>
</feature>
<evidence type="ECO:0000256" key="19">
    <source>
        <dbReference type="PIRSR" id="PIRSR000732-2"/>
    </source>
</evidence>
<dbReference type="InterPro" id="IPR024692">
    <property type="entry name" value="PTS_EI"/>
</dbReference>
<dbReference type="PANTHER" id="PTHR46244">
    <property type="entry name" value="PHOSPHOENOLPYRUVATE-PROTEIN PHOSPHOTRANSFERASE"/>
    <property type="match status" value="1"/>
</dbReference>
<dbReference type="InterPro" id="IPR023151">
    <property type="entry name" value="PEP_util_CS"/>
</dbReference>
<dbReference type="Gene3D" id="3.50.30.10">
    <property type="entry name" value="Phosphohistidine domain"/>
    <property type="match status" value="1"/>
</dbReference>
<feature type="binding site" evidence="19">
    <location>
        <position position="466"/>
    </location>
    <ligand>
        <name>phosphoenolpyruvate</name>
        <dbReference type="ChEBI" id="CHEBI:58702"/>
    </ligand>
</feature>
<keyword evidence="11 17" id="KW-0808">Transferase</keyword>
<accession>A0A292IJB9</accession>
<feature type="binding site" evidence="19">
    <location>
        <position position="334"/>
    </location>
    <ligand>
        <name>phosphoenolpyruvate</name>
        <dbReference type="ChEBI" id="CHEBI:58702"/>
    </ligand>
</feature>
<feature type="binding site" evidence="19">
    <location>
        <position position="298"/>
    </location>
    <ligand>
        <name>phosphoenolpyruvate</name>
        <dbReference type="ChEBI" id="CHEBI:58702"/>
    </ligand>
</feature>
<evidence type="ECO:0000256" key="14">
    <source>
        <dbReference type="ARBA" id="ARBA00022777"/>
    </source>
</evidence>
<evidence type="ECO:0000256" key="7">
    <source>
        <dbReference type="ARBA" id="ARBA00016544"/>
    </source>
</evidence>
<comment type="catalytic activity">
    <reaction evidence="1 17">
        <text>L-histidyl-[protein] + phosphoenolpyruvate = N(pros)-phospho-L-histidyl-[protein] + pyruvate</text>
        <dbReference type="Rhea" id="RHEA:23880"/>
        <dbReference type="Rhea" id="RHEA-COMP:9745"/>
        <dbReference type="Rhea" id="RHEA-COMP:9746"/>
        <dbReference type="ChEBI" id="CHEBI:15361"/>
        <dbReference type="ChEBI" id="CHEBI:29979"/>
        <dbReference type="ChEBI" id="CHEBI:58702"/>
        <dbReference type="ChEBI" id="CHEBI:64837"/>
        <dbReference type="EC" id="2.7.3.9"/>
    </reaction>
</comment>
<keyword evidence="12 17" id="KW-0598">Phosphotransferase system</keyword>
<dbReference type="PRINTS" id="PR01736">
    <property type="entry name" value="PHPHTRNFRASE"/>
</dbReference>
<keyword evidence="14 17" id="KW-0418">Kinase</keyword>
<keyword evidence="13 17" id="KW-0479">Metal-binding</keyword>
<dbReference type="PIRSF" id="PIRSF000732">
    <property type="entry name" value="PTS_enzyme_I"/>
    <property type="match status" value="1"/>
</dbReference>
<evidence type="ECO:0000256" key="18">
    <source>
        <dbReference type="PIRSR" id="PIRSR000732-1"/>
    </source>
</evidence>
<dbReference type="NCBIfam" id="TIGR01417">
    <property type="entry name" value="PTS_I_fam"/>
    <property type="match status" value="1"/>
</dbReference>
<dbReference type="KEGG" id="mamp:MAMA39_06810"/>
<evidence type="ECO:0000256" key="10">
    <source>
        <dbReference type="ARBA" id="ARBA00022597"/>
    </source>
</evidence>
<dbReference type="RefSeq" id="WP_343251429.1">
    <property type="nucleotide sequence ID" value="NZ_HG937516.1"/>
</dbReference>
<evidence type="ECO:0000256" key="9">
    <source>
        <dbReference type="ARBA" id="ARBA00022490"/>
    </source>
</evidence>
<dbReference type="Gene3D" id="3.20.20.60">
    <property type="entry name" value="Phosphoenolpyruvate-binding domains"/>
    <property type="match status" value="1"/>
</dbReference>
<keyword evidence="9 17" id="KW-0963">Cytoplasm</keyword>
<evidence type="ECO:0000259" key="22">
    <source>
        <dbReference type="Pfam" id="PF02896"/>
    </source>
</evidence>
<evidence type="ECO:0000256" key="12">
    <source>
        <dbReference type="ARBA" id="ARBA00022683"/>
    </source>
</evidence>
<keyword evidence="10 17" id="KW-0762">Sugar transport</keyword>
<sequence>MKIRQGIGASDGIAIAKVYKLSTPVFSIPQTTIKAQEVVNELAKVKAAFLVAKEQIAEIKAIANQKLGKEQGDIFQAHIEILNDPMLYSQIETGIKKNFKNALDAISDAFQATYDLFLSLQDPYFRERAADIKDIRTRVLAIMTKTPLPNLLTINSDVIIIAEDLSPSQTSLLDKKYIKGFATNVGGRTSHVAIISRTLEIPSVVGLKTITEDVKHGEEIMLDGQAGIVGWNLSATDREQFLNKKRQFDEEKRMLLQYLTPKAITTDHHEVIVCANIGTPADMSGVKQYGGKGVGLFRTEFLYMNGNEWPNEEVQYEAYKSVVSLANNELVIIRTLDIGGDKDLPYFNFPKEMNPFLGCRAIRFTLNQPEIFKTQLRALLRASAHGKIGIMFPMVATVNELQKVKALLATCAAELQKENTPFGKPLVGIMIEIPSAAMLADILSKHVDFFSIGTNDLIQYSFAADRMSKAVSYLYQPLNPALLRLIKITIDGGQLNNVWTGMCGEMAGEPLAIPLLLGLGLKEFSMSAPAMLKAKYMISKLNYQECKKIANIAISLDSEVAVNSLVKSFLDKQNIKY</sequence>
<evidence type="ECO:0000256" key="15">
    <source>
        <dbReference type="ARBA" id="ARBA00022842"/>
    </source>
</evidence>
<comment type="function">
    <text evidence="3 17">General (non sugar-specific) component of the phosphoenolpyruvate-dependent sugar phosphotransferase system (sugar PTS). This major carbohydrate active-transport system catalyzes the phosphorylation of incoming sugar substrates concomitantly with their translocation across the cell membrane. Enzyme I transfers the phosphoryl group from phosphoenolpyruvate (PEP) to the phosphoryl carrier protein (HPr).</text>
</comment>
<comment type="similarity">
    <text evidence="5 17">Belongs to the PEP-utilizing enzyme family.</text>
</comment>
<feature type="binding site" evidence="19">
    <location>
        <begin position="455"/>
        <end position="456"/>
    </location>
    <ligand>
        <name>phosphoenolpyruvate</name>
        <dbReference type="ChEBI" id="CHEBI:58702"/>
    </ligand>
</feature>
<dbReference type="SUPFAM" id="SSF52009">
    <property type="entry name" value="Phosphohistidine domain"/>
    <property type="match status" value="1"/>
</dbReference>
<dbReference type="InterPro" id="IPR015813">
    <property type="entry name" value="Pyrv/PenolPyrv_kinase-like_dom"/>
</dbReference>
<evidence type="ECO:0000256" key="3">
    <source>
        <dbReference type="ARBA" id="ARBA00002728"/>
    </source>
</evidence>
<dbReference type="GO" id="GO:0046872">
    <property type="term" value="F:metal ion binding"/>
    <property type="evidence" value="ECO:0007669"/>
    <property type="project" value="UniProtKB-KW"/>
</dbReference>
<comment type="subcellular location">
    <subcellularLocation>
        <location evidence="4 17">Cytoplasm</location>
    </subcellularLocation>
</comment>
<name>A0A292IJB9_9MOLU</name>
<dbReference type="InterPro" id="IPR008731">
    <property type="entry name" value="PTS_EIN"/>
</dbReference>
<dbReference type="GO" id="GO:0009401">
    <property type="term" value="P:phosphoenolpyruvate-dependent sugar phosphotransferase system"/>
    <property type="evidence" value="ECO:0007669"/>
    <property type="project" value="UniProtKB-KW"/>
</dbReference>
<evidence type="ECO:0000259" key="21">
    <source>
        <dbReference type="Pfam" id="PF00391"/>
    </source>
</evidence>
<dbReference type="InterPro" id="IPR000121">
    <property type="entry name" value="PEP_util_C"/>
</dbReference>
<dbReference type="Pfam" id="PF00391">
    <property type="entry name" value="PEP-utilizers"/>
    <property type="match status" value="1"/>
</dbReference>
<dbReference type="SUPFAM" id="SSF51621">
    <property type="entry name" value="Phosphoenolpyruvate/pyruvate domain"/>
    <property type="match status" value="1"/>
</dbReference>
<evidence type="ECO:0000256" key="20">
    <source>
        <dbReference type="PIRSR" id="PIRSR000732-3"/>
    </source>
</evidence>
<evidence type="ECO:0000256" key="5">
    <source>
        <dbReference type="ARBA" id="ARBA00007837"/>
    </source>
</evidence>
<evidence type="ECO:0000256" key="16">
    <source>
        <dbReference type="ARBA" id="ARBA00033235"/>
    </source>
</evidence>
<keyword evidence="25" id="KW-1185">Reference proteome</keyword>
<dbReference type="PROSITE" id="PS00742">
    <property type="entry name" value="PEP_ENZYMES_2"/>
    <property type="match status" value="1"/>
</dbReference>
<evidence type="ECO:0000256" key="13">
    <source>
        <dbReference type="ARBA" id="ARBA00022723"/>
    </source>
</evidence>
<feature type="active site" description="Tele-phosphohistidine intermediate" evidence="18">
    <location>
        <position position="191"/>
    </location>
</feature>
<dbReference type="AlphaFoldDB" id="A0A292IJB9"/>
<feature type="binding site" evidence="20">
    <location>
        <position position="432"/>
    </location>
    <ligand>
        <name>Mg(2+)</name>
        <dbReference type="ChEBI" id="CHEBI:18420"/>
    </ligand>
</feature>
<dbReference type="PANTHER" id="PTHR46244:SF3">
    <property type="entry name" value="PHOSPHOENOLPYRUVATE-PROTEIN PHOSPHOTRANSFERASE"/>
    <property type="match status" value="1"/>
</dbReference>
<organism evidence="24 25">
    <name type="scientific">Mycoplasma amphoriforme A39</name>
    <dbReference type="NCBI Taxonomy" id="572419"/>
    <lineage>
        <taxon>Bacteria</taxon>
        <taxon>Bacillati</taxon>
        <taxon>Mycoplasmatota</taxon>
        <taxon>Mollicutes</taxon>
        <taxon>Mycoplasmataceae</taxon>
        <taxon>Mycoplasma</taxon>
    </lineage>
</organism>
<dbReference type="Gene3D" id="1.10.274.10">
    <property type="entry name" value="PtsI, HPr-binding domain"/>
    <property type="match status" value="1"/>
</dbReference>
<dbReference type="GO" id="GO:0016301">
    <property type="term" value="F:kinase activity"/>
    <property type="evidence" value="ECO:0007669"/>
    <property type="project" value="UniProtKB-KW"/>
</dbReference>
<proteinExistence type="inferred from homology"/>
<dbReference type="GO" id="GO:0008965">
    <property type="term" value="F:phosphoenolpyruvate-protein phosphotransferase activity"/>
    <property type="evidence" value="ECO:0007669"/>
    <property type="project" value="UniProtKB-EC"/>
</dbReference>
<evidence type="ECO:0000256" key="8">
    <source>
        <dbReference type="ARBA" id="ARBA00022448"/>
    </source>
</evidence>
<dbReference type="EC" id="2.7.3.9" evidence="6 17"/>
<evidence type="ECO:0000256" key="17">
    <source>
        <dbReference type="PIRNR" id="PIRNR000732"/>
    </source>
</evidence>
<feature type="domain" description="Phosphotransferase system enzyme I N-terminal" evidence="23">
    <location>
        <begin position="5"/>
        <end position="128"/>
    </location>
</feature>
<dbReference type="GO" id="GO:0005737">
    <property type="term" value="C:cytoplasm"/>
    <property type="evidence" value="ECO:0007669"/>
    <property type="project" value="UniProtKB-SubCell"/>
</dbReference>
<dbReference type="Pfam" id="PF02896">
    <property type="entry name" value="PEP-utilizers_C"/>
    <property type="match status" value="1"/>
</dbReference>
<evidence type="ECO:0000313" key="25">
    <source>
        <dbReference type="Proteomes" id="UP000261764"/>
    </source>
</evidence>
<evidence type="ECO:0000256" key="11">
    <source>
        <dbReference type="ARBA" id="ARBA00022679"/>
    </source>
</evidence>